<protein>
    <submittedName>
        <fullName evidence="7">O-antigen export protein</fullName>
    </submittedName>
</protein>
<gene>
    <name evidence="7" type="ORF">GCM10023187_13240</name>
</gene>
<dbReference type="InterPro" id="IPR002797">
    <property type="entry name" value="Polysacc_synth"/>
</dbReference>
<feature type="transmembrane region" description="Helical" evidence="6">
    <location>
        <begin position="52"/>
        <end position="74"/>
    </location>
</feature>
<name>A0ABP8K4Y6_9BACT</name>
<evidence type="ECO:0000256" key="6">
    <source>
        <dbReference type="SAM" id="Phobius"/>
    </source>
</evidence>
<dbReference type="InterPro" id="IPR050833">
    <property type="entry name" value="Poly_Biosynth_Transport"/>
</dbReference>
<feature type="transmembrane region" description="Helical" evidence="6">
    <location>
        <begin position="323"/>
        <end position="344"/>
    </location>
</feature>
<evidence type="ECO:0000256" key="3">
    <source>
        <dbReference type="ARBA" id="ARBA00022692"/>
    </source>
</evidence>
<feature type="transmembrane region" description="Helical" evidence="6">
    <location>
        <begin position="418"/>
        <end position="437"/>
    </location>
</feature>
<feature type="transmembrane region" description="Helical" evidence="6">
    <location>
        <begin position="172"/>
        <end position="191"/>
    </location>
</feature>
<reference evidence="8" key="1">
    <citation type="journal article" date="2019" name="Int. J. Syst. Evol. Microbiol.">
        <title>The Global Catalogue of Microorganisms (GCM) 10K type strain sequencing project: providing services to taxonomists for standard genome sequencing and annotation.</title>
        <authorList>
            <consortium name="The Broad Institute Genomics Platform"/>
            <consortium name="The Broad Institute Genome Sequencing Center for Infectious Disease"/>
            <person name="Wu L."/>
            <person name="Ma J."/>
        </authorList>
    </citation>
    <scope>NUCLEOTIDE SEQUENCE [LARGE SCALE GENOMIC DNA]</scope>
    <source>
        <strain evidence="8">JCM 17925</strain>
    </source>
</reference>
<dbReference type="Proteomes" id="UP001500936">
    <property type="component" value="Unassembled WGS sequence"/>
</dbReference>
<sequence>MNVRLFTGANRSERTVSVLRNIYRSFLYKGVSIAATLVLVPLSLHYLDKERYGIWITLSSFTAWLTFFDIGIGNGLRNRLTEALARNQLTEARKLVSTAYAVTGLMMGLLWLIFILASPFINWSALFNVSRQWEDELSLVGTLVVSFFFAQMVLSLINPVLNARHQNSRTGLLVLAINLGSLTGVYALTVVTHSSFVLFSVVQSLVSFGSYLVFNWYCFRYTFPELTPSLAFVDRRKLKAVMDLGIKFFIMQVAAVLLYQTNNILISRWFGPDEVTDYSVSYRYFNVVTMGFSIITAPFWSSFTEAYTRQDYAWIRAAIRRSVQLWGVLQLGLLVMVLNADWVYTAWTGNMTSIPLSLSVANAVYVSLYAWNNIFITFLNGTGKIRLQFIFTLLILGLFFPVTYGLAVVAGIGVEGVVWGNCLCLAILAVQAPLQYVKLIHTKAAGVWNQ</sequence>
<dbReference type="PANTHER" id="PTHR30250">
    <property type="entry name" value="PST FAMILY PREDICTED COLANIC ACID TRANSPORTER"/>
    <property type="match status" value="1"/>
</dbReference>
<dbReference type="EMBL" id="BAABHB010000002">
    <property type="protein sequence ID" value="GAA4400258.1"/>
    <property type="molecule type" value="Genomic_DNA"/>
</dbReference>
<feature type="transmembrane region" description="Helical" evidence="6">
    <location>
        <begin position="240"/>
        <end position="261"/>
    </location>
</feature>
<accession>A0ABP8K4Y6</accession>
<evidence type="ECO:0000256" key="1">
    <source>
        <dbReference type="ARBA" id="ARBA00004651"/>
    </source>
</evidence>
<feature type="transmembrane region" description="Helical" evidence="6">
    <location>
        <begin position="26"/>
        <end position="46"/>
    </location>
</feature>
<feature type="transmembrane region" description="Helical" evidence="6">
    <location>
        <begin position="197"/>
        <end position="219"/>
    </location>
</feature>
<comment type="caution">
    <text evidence="7">The sequence shown here is derived from an EMBL/GenBank/DDBJ whole genome shotgun (WGS) entry which is preliminary data.</text>
</comment>
<feature type="transmembrane region" description="Helical" evidence="6">
    <location>
        <begin position="391"/>
        <end position="412"/>
    </location>
</feature>
<dbReference type="Pfam" id="PF01943">
    <property type="entry name" value="Polysacc_synt"/>
    <property type="match status" value="1"/>
</dbReference>
<dbReference type="PANTHER" id="PTHR30250:SF11">
    <property type="entry name" value="O-ANTIGEN TRANSPORTER-RELATED"/>
    <property type="match status" value="1"/>
</dbReference>
<keyword evidence="4 6" id="KW-1133">Transmembrane helix</keyword>
<dbReference type="RefSeq" id="WP_345265205.1">
    <property type="nucleotide sequence ID" value="NZ_BAABHB010000002.1"/>
</dbReference>
<feature type="transmembrane region" description="Helical" evidence="6">
    <location>
        <begin position="95"/>
        <end position="117"/>
    </location>
</feature>
<evidence type="ECO:0000256" key="5">
    <source>
        <dbReference type="ARBA" id="ARBA00023136"/>
    </source>
</evidence>
<feature type="transmembrane region" description="Helical" evidence="6">
    <location>
        <begin position="281"/>
        <end position="303"/>
    </location>
</feature>
<feature type="transmembrane region" description="Helical" evidence="6">
    <location>
        <begin position="137"/>
        <end position="160"/>
    </location>
</feature>
<organism evidence="7 8">
    <name type="scientific">Nibrella viscosa</name>
    <dbReference type="NCBI Taxonomy" id="1084524"/>
    <lineage>
        <taxon>Bacteria</taxon>
        <taxon>Pseudomonadati</taxon>
        <taxon>Bacteroidota</taxon>
        <taxon>Cytophagia</taxon>
        <taxon>Cytophagales</taxon>
        <taxon>Spirosomataceae</taxon>
        <taxon>Nibrella</taxon>
    </lineage>
</organism>
<proteinExistence type="predicted"/>
<keyword evidence="2" id="KW-1003">Cell membrane</keyword>
<keyword evidence="3 6" id="KW-0812">Transmembrane</keyword>
<evidence type="ECO:0000256" key="2">
    <source>
        <dbReference type="ARBA" id="ARBA00022475"/>
    </source>
</evidence>
<evidence type="ECO:0000313" key="8">
    <source>
        <dbReference type="Proteomes" id="UP001500936"/>
    </source>
</evidence>
<feature type="transmembrane region" description="Helical" evidence="6">
    <location>
        <begin position="356"/>
        <end position="379"/>
    </location>
</feature>
<evidence type="ECO:0000256" key="4">
    <source>
        <dbReference type="ARBA" id="ARBA00022989"/>
    </source>
</evidence>
<evidence type="ECO:0000313" key="7">
    <source>
        <dbReference type="EMBL" id="GAA4400258.1"/>
    </source>
</evidence>
<keyword evidence="8" id="KW-1185">Reference proteome</keyword>
<comment type="subcellular location">
    <subcellularLocation>
        <location evidence="1">Cell membrane</location>
        <topology evidence="1">Multi-pass membrane protein</topology>
    </subcellularLocation>
</comment>
<keyword evidence="5 6" id="KW-0472">Membrane</keyword>